<evidence type="ECO:0000256" key="4">
    <source>
        <dbReference type="ARBA" id="ARBA00022801"/>
    </source>
</evidence>
<keyword evidence="3 7" id="KW-0064">Aspartyl protease</keyword>
<feature type="signal peptide" evidence="9">
    <location>
        <begin position="1"/>
        <end position="25"/>
    </location>
</feature>
<evidence type="ECO:0000313" key="12">
    <source>
        <dbReference type="Proteomes" id="UP000807115"/>
    </source>
</evidence>
<dbReference type="InterPro" id="IPR032861">
    <property type="entry name" value="TAXi_N"/>
</dbReference>
<dbReference type="Pfam" id="PF14543">
    <property type="entry name" value="TAXi_N"/>
    <property type="match status" value="1"/>
</dbReference>
<dbReference type="Pfam" id="PF14541">
    <property type="entry name" value="TAXi_C"/>
    <property type="match status" value="1"/>
</dbReference>
<sequence>MIITAHHVVTLVFFLVVVPALPAHAESRGFRGTMIRRGRTDTTTAAINFTQAALESHRRLSFLASRSSQVDKPQSSSASQLSNNDTDTVPLRMDGGGGAYDMEFSIGTPPQKLTALADTGSDLIWTKCDAGGGAAWGGSSSYHPNASSTFTRLPCSDRLCAALRSYSLARCAAGGAECDYKYAYGLGDDPDFTQGFLGSETFTLGGDAVPGVGFGCTTALEGDYGEGAGLVGLGRGPLSLVSQLDAGTFMYCLTADASKASPLLFGALATMTGAGAGVQSTGLLASTTFYAVNLRSITIGSATTAGVGGPGGVVFDSGTTVTYLAEPAYTEAKTAFLSQTTSLTPVEGRYGFEACYEKPDSGRLIPAMVLHFDGGADMALPVANYVVEVDDGVVCWVVQRSPSLSIIGNIMQMNYLVLHDVRKSVLSFQPANCDSYKANGASGSLPPFYQFSITVLLCFYIYNMYTSVF</sequence>
<evidence type="ECO:0000313" key="11">
    <source>
        <dbReference type="EMBL" id="KAG0517061.1"/>
    </source>
</evidence>
<evidence type="ECO:0000256" key="7">
    <source>
        <dbReference type="RuleBase" id="RU000454"/>
    </source>
</evidence>
<evidence type="ECO:0000256" key="6">
    <source>
        <dbReference type="PIRSR" id="PIRSR601461-1"/>
    </source>
</evidence>
<evidence type="ECO:0000256" key="3">
    <source>
        <dbReference type="ARBA" id="ARBA00022750"/>
    </source>
</evidence>
<feature type="compositionally biased region" description="Polar residues" evidence="8">
    <location>
        <begin position="65"/>
        <end position="87"/>
    </location>
</feature>
<feature type="active site" evidence="6">
    <location>
        <position position="118"/>
    </location>
</feature>
<dbReference type="PANTHER" id="PTHR47967">
    <property type="entry name" value="OS07G0603500 PROTEIN-RELATED"/>
    <property type="match status" value="1"/>
</dbReference>
<evidence type="ECO:0000256" key="8">
    <source>
        <dbReference type="SAM" id="MobiDB-lite"/>
    </source>
</evidence>
<dbReference type="GO" id="GO:0006508">
    <property type="term" value="P:proteolysis"/>
    <property type="evidence" value="ECO:0007669"/>
    <property type="project" value="UniProtKB-KW"/>
</dbReference>
<dbReference type="InterPro" id="IPR034161">
    <property type="entry name" value="Pepsin-like_plant"/>
</dbReference>
<organism evidence="11 12">
    <name type="scientific">Sorghum bicolor</name>
    <name type="common">Sorghum</name>
    <name type="synonym">Sorghum vulgare</name>
    <dbReference type="NCBI Taxonomy" id="4558"/>
    <lineage>
        <taxon>Eukaryota</taxon>
        <taxon>Viridiplantae</taxon>
        <taxon>Streptophyta</taxon>
        <taxon>Embryophyta</taxon>
        <taxon>Tracheophyta</taxon>
        <taxon>Spermatophyta</taxon>
        <taxon>Magnoliopsida</taxon>
        <taxon>Liliopsida</taxon>
        <taxon>Poales</taxon>
        <taxon>Poaceae</taxon>
        <taxon>PACMAD clade</taxon>
        <taxon>Panicoideae</taxon>
        <taxon>Andropogonodae</taxon>
        <taxon>Andropogoneae</taxon>
        <taxon>Sorghinae</taxon>
        <taxon>Sorghum</taxon>
    </lineage>
</organism>
<keyword evidence="4 7" id="KW-0378">Hydrolase</keyword>
<dbReference type="PRINTS" id="PR00792">
    <property type="entry name" value="PEPSIN"/>
</dbReference>
<proteinExistence type="inferred from homology"/>
<reference evidence="11" key="2">
    <citation type="submission" date="2020-10" db="EMBL/GenBank/DDBJ databases">
        <authorList>
            <person name="Cooper E.A."/>
            <person name="Brenton Z.W."/>
            <person name="Flinn B.S."/>
            <person name="Jenkins J."/>
            <person name="Shu S."/>
            <person name="Flowers D."/>
            <person name="Luo F."/>
            <person name="Wang Y."/>
            <person name="Xia P."/>
            <person name="Barry K."/>
            <person name="Daum C."/>
            <person name="Lipzen A."/>
            <person name="Yoshinaga Y."/>
            <person name="Schmutz J."/>
            <person name="Saski C."/>
            <person name="Vermerris W."/>
            <person name="Kresovich S."/>
        </authorList>
    </citation>
    <scope>NUCLEOTIDE SEQUENCE</scope>
</reference>
<dbReference type="InterPro" id="IPR033121">
    <property type="entry name" value="PEPTIDASE_A1"/>
</dbReference>
<dbReference type="Proteomes" id="UP000807115">
    <property type="component" value="Chromosome 9"/>
</dbReference>
<comment type="similarity">
    <text evidence="1 7">Belongs to the peptidase A1 family.</text>
</comment>
<feature type="region of interest" description="Disordered" evidence="8">
    <location>
        <begin position="65"/>
        <end position="89"/>
    </location>
</feature>
<dbReference type="PROSITE" id="PS51767">
    <property type="entry name" value="PEPTIDASE_A1"/>
    <property type="match status" value="1"/>
</dbReference>
<name>A0A921U3W9_SORBI</name>
<reference evidence="11" key="1">
    <citation type="journal article" date="2019" name="BMC Genomics">
        <title>A new reference genome for Sorghum bicolor reveals high levels of sequence similarity between sweet and grain genotypes: implications for the genetics of sugar metabolism.</title>
        <authorList>
            <person name="Cooper E.A."/>
            <person name="Brenton Z.W."/>
            <person name="Flinn B.S."/>
            <person name="Jenkins J."/>
            <person name="Shu S."/>
            <person name="Flowers D."/>
            <person name="Luo F."/>
            <person name="Wang Y."/>
            <person name="Xia P."/>
            <person name="Barry K."/>
            <person name="Daum C."/>
            <person name="Lipzen A."/>
            <person name="Yoshinaga Y."/>
            <person name="Schmutz J."/>
            <person name="Saski C."/>
            <person name="Vermerris W."/>
            <person name="Kresovich S."/>
        </authorList>
    </citation>
    <scope>NUCLEOTIDE SEQUENCE</scope>
</reference>
<dbReference type="SUPFAM" id="SSF50630">
    <property type="entry name" value="Acid proteases"/>
    <property type="match status" value="1"/>
</dbReference>
<comment type="caution">
    <text evidence="11">The sequence shown here is derived from an EMBL/GenBank/DDBJ whole genome shotgun (WGS) entry which is preliminary data.</text>
</comment>
<keyword evidence="2 7" id="KW-0645">Protease</keyword>
<evidence type="ECO:0000256" key="9">
    <source>
        <dbReference type="SAM" id="SignalP"/>
    </source>
</evidence>
<dbReference type="AlphaFoldDB" id="A0A921U3W9"/>
<dbReference type="InterPro" id="IPR021109">
    <property type="entry name" value="Peptidase_aspartic_dom_sf"/>
</dbReference>
<dbReference type="InterPro" id="IPR001969">
    <property type="entry name" value="Aspartic_peptidase_AS"/>
</dbReference>
<evidence type="ECO:0000256" key="1">
    <source>
        <dbReference type="ARBA" id="ARBA00007447"/>
    </source>
</evidence>
<dbReference type="FunFam" id="2.40.70.10:FF:000033">
    <property type="entry name" value="Aspartyl protease family protein"/>
    <property type="match status" value="1"/>
</dbReference>
<dbReference type="PROSITE" id="PS00141">
    <property type="entry name" value="ASP_PROTEASE"/>
    <property type="match status" value="1"/>
</dbReference>
<dbReference type="EMBL" id="CM027688">
    <property type="protein sequence ID" value="KAG0517061.1"/>
    <property type="molecule type" value="Genomic_DNA"/>
</dbReference>
<dbReference type="InterPro" id="IPR032799">
    <property type="entry name" value="TAXi_C"/>
</dbReference>
<dbReference type="InterPro" id="IPR051708">
    <property type="entry name" value="Plant_Aspart_Prot_A1"/>
</dbReference>
<gene>
    <name evidence="11" type="ORF">BDA96_09G055900</name>
</gene>
<evidence type="ECO:0000259" key="10">
    <source>
        <dbReference type="PROSITE" id="PS51767"/>
    </source>
</evidence>
<feature type="active site" evidence="6">
    <location>
        <position position="316"/>
    </location>
</feature>
<dbReference type="CDD" id="cd05476">
    <property type="entry name" value="pepsin_A_like_plant"/>
    <property type="match status" value="1"/>
</dbReference>
<keyword evidence="9" id="KW-0732">Signal</keyword>
<feature type="chain" id="PRO_5037480550" description="Peptidase A1 domain-containing protein" evidence="9">
    <location>
        <begin position="26"/>
        <end position="469"/>
    </location>
</feature>
<dbReference type="GO" id="GO:0004190">
    <property type="term" value="F:aspartic-type endopeptidase activity"/>
    <property type="evidence" value="ECO:0007669"/>
    <property type="project" value="UniProtKB-KW"/>
</dbReference>
<evidence type="ECO:0000256" key="5">
    <source>
        <dbReference type="ARBA" id="ARBA00023180"/>
    </source>
</evidence>
<feature type="domain" description="Peptidase A1" evidence="10">
    <location>
        <begin position="100"/>
        <end position="429"/>
    </location>
</feature>
<dbReference type="PANTHER" id="PTHR47967:SF30">
    <property type="entry name" value="PEPTIDASE A1 DOMAIN-CONTAINING PROTEIN"/>
    <property type="match status" value="1"/>
</dbReference>
<accession>A0A921U3W9</accession>
<dbReference type="Gene3D" id="2.40.70.10">
    <property type="entry name" value="Acid Proteases"/>
    <property type="match status" value="2"/>
</dbReference>
<dbReference type="InterPro" id="IPR001461">
    <property type="entry name" value="Aspartic_peptidase_A1"/>
</dbReference>
<evidence type="ECO:0000256" key="2">
    <source>
        <dbReference type="ARBA" id="ARBA00022670"/>
    </source>
</evidence>
<protein>
    <recommendedName>
        <fullName evidence="10">Peptidase A1 domain-containing protein</fullName>
    </recommendedName>
</protein>
<keyword evidence="5" id="KW-0325">Glycoprotein</keyword>